<feature type="repeat" description="WD" evidence="1">
    <location>
        <begin position="146"/>
        <end position="175"/>
    </location>
</feature>
<dbReference type="EMBL" id="CAJJDP010000094">
    <property type="protein sequence ID" value="CAD8189404.1"/>
    <property type="molecule type" value="Genomic_DNA"/>
</dbReference>
<feature type="repeat" description="WD" evidence="1">
    <location>
        <begin position="314"/>
        <end position="348"/>
    </location>
</feature>
<dbReference type="OMA" id="HQFASIY"/>
<dbReference type="PROSITE" id="PS50082">
    <property type="entry name" value="WD_REPEATS_2"/>
    <property type="match status" value="2"/>
</dbReference>
<dbReference type="AlphaFoldDB" id="A0A8S1WGP9"/>
<dbReference type="OrthoDB" id="308449at2759"/>
<organism evidence="3 4">
    <name type="scientific">Paramecium octaurelia</name>
    <dbReference type="NCBI Taxonomy" id="43137"/>
    <lineage>
        <taxon>Eukaryota</taxon>
        <taxon>Sar</taxon>
        <taxon>Alveolata</taxon>
        <taxon>Ciliophora</taxon>
        <taxon>Intramacronucleata</taxon>
        <taxon>Oligohymenophorea</taxon>
        <taxon>Peniculida</taxon>
        <taxon>Parameciidae</taxon>
        <taxon>Paramecium</taxon>
    </lineage>
</organism>
<dbReference type="PANTHER" id="PTHR44675">
    <property type="entry name" value="PAK1 INTERACTING PROTEIN 1"/>
    <property type="match status" value="1"/>
</dbReference>
<evidence type="ECO:0000256" key="2">
    <source>
        <dbReference type="SAM" id="MobiDB-lite"/>
    </source>
</evidence>
<dbReference type="InterPro" id="IPR001680">
    <property type="entry name" value="WD40_rpt"/>
</dbReference>
<evidence type="ECO:0000256" key="1">
    <source>
        <dbReference type="PROSITE-ProRule" id="PRU00221"/>
    </source>
</evidence>
<sequence length="593" mass="68931">MKIQPKPKSLIQKIGLTHRSLSFNLSDKDFSFPIEIYTVLIESKTNKFLRVMKQPDQDINYEDIIYNLFINQIKMEININVGTYEGKLLGFSLNEELSANNTLYSFPASTSLIKTIYQNGRYLFIGGSEELIKVYDVRRRVEVTLLEQHNGTITQIAGHSNFLFTSAEDGKVNLWRNKQWAILNTFQCGSPVISIAIHESGKILACATKDQKLHLYNLMNLKRIALKKFHFNIDKIHFISKEDEIQYLLFQSERKCYIVDCETNKVAHTIDITAQITDSILNQNSLILSDANGIVYMIKLSVENQIWSQILVKFAAHQKRIKQLQLFDLNDQTYLASISSDGDIKIWDCLLYANEQYDEIDLKNKLKPIYVIRTNQRLTCFCVSVVWRREADEEQEQTKVQKPTVIPIAKQIKTQLVNRKPKQIQQNAGVQKVQKKIHKKKIDVLSFKMNPILQSVLNSPQYSRSIPKKQHQFASIYRVPTKYKAKSWKPQTERDKSEDNLGEQLRPKIRIRLPSLQHQNSSGSHQQIIPRESEKEKKIEITTKVMYYLSRMTGPENASKSKKYREKEIQSRLMPGVNSYDGLYDEMYEDDDN</sequence>
<reference evidence="3" key="1">
    <citation type="submission" date="2021-01" db="EMBL/GenBank/DDBJ databases">
        <authorList>
            <consortium name="Genoscope - CEA"/>
            <person name="William W."/>
        </authorList>
    </citation>
    <scope>NUCLEOTIDE SEQUENCE</scope>
</reference>
<evidence type="ECO:0000313" key="4">
    <source>
        <dbReference type="Proteomes" id="UP000683925"/>
    </source>
</evidence>
<dbReference type="SMART" id="SM00320">
    <property type="entry name" value="WD40"/>
    <property type="match status" value="4"/>
</dbReference>
<dbReference type="PANTHER" id="PTHR44675:SF1">
    <property type="entry name" value="P21-ACTIVATED PROTEIN KINASE-INTERACTING PROTEIN 1"/>
    <property type="match status" value="1"/>
</dbReference>
<proteinExistence type="predicted"/>
<gene>
    <name evidence="3" type="ORF">POCTA_138.1.T0950040</name>
</gene>
<protein>
    <submittedName>
        <fullName evidence="3">Uncharacterized protein</fullName>
    </submittedName>
</protein>
<dbReference type="InterPro" id="IPR051959">
    <property type="entry name" value="PAK1-Kinase_Regulator"/>
</dbReference>
<feature type="region of interest" description="Disordered" evidence="2">
    <location>
        <begin position="484"/>
        <end position="503"/>
    </location>
</feature>
<dbReference type="Pfam" id="PF00400">
    <property type="entry name" value="WD40"/>
    <property type="match status" value="3"/>
</dbReference>
<keyword evidence="4" id="KW-1185">Reference proteome</keyword>
<name>A0A8S1WGP9_PAROT</name>
<keyword evidence="1" id="KW-0853">WD repeat</keyword>
<evidence type="ECO:0000313" key="3">
    <source>
        <dbReference type="EMBL" id="CAD8189404.1"/>
    </source>
</evidence>
<dbReference type="Proteomes" id="UP000683925">
    <property type="component" value="Unassembled WGS sequence"/>
</dbReference>
<accession>A0A8S1WGP9</accession>
<comment type="caution">
    <text evidence="3">The sequence shown here is derived from an EMBL/GenBank/DDBJ whole genome shotgun (WGS) entry which is preliminary data.</text>
</comment>